<dbReference type="GO" id="GO:0009897">
    <property type="term" value="C:external side of plasma membrane"/>
    <property type="evidence" value="ECO:0007669"/>
    <property type="project" value="TreeGrafter"/>
</dbReference>
<dbReference type="Pfam" id="PF07686">
    <property type="entry name" value="V-set"/>
    <property type="match status" value="1"/>
</dbReference>
<dbReference type="PANTHER" id="PTHR24100">
    <property type="entry name" value="BUTYROPHILIN"/>
    <property type="match status" value="1"/>
</dbReference>
<feature type="domain" description="Ig-like" evidence="10">
    <location>
        <begin position="131"/>
        <end position="206"/>
    </location>
</feature>
<keyword evidence="7" id="KW-0325">Glycoprotein</keyword>
<dbReference type="GO" id="GO:1903037">
    <property type="term" value="P:regulation of leukocyte cell-cell adhesion"/>
    <property type="evidence" value="ECO:0007669"/>
    <property type="project" value="UniProtKB-ARBA"/>
</dbReference>
<evidence type="ECO:0000256" key="2">
    <source>
        <dbReference type="ARBA" id="ARBA00022692"/>
    </source>
</evidence>
<evidence type="ECO:0000313" key="12">
    <source>
        <dbReference type="Proteomes" id="UP001501920"/>
    </source>
</evidence>
<sequence length="249" mass="28409">NLINLITTETDPDPSVVAAPGSDVILRCSVQHWNDDTSLSAVDMNITWTRPDLGGAIVHFYANHTDINKRQIPHFRRRTALFKEELQRGIVSLRLSNLNFLDEGEYKCSVESKSWYSDFSFHLTVEAIGTPPLITVEKYDSNSEEFSLLCESKGWFPQPDLHWLDSEGKSLTAEDTESQREAELFNVKRRITVHKNEIDTVFCKVTLKDYIMKEKIKAGTLCKMYIKSESSESAVKMVRSAPLCERLQS</sequence>
<keyword evidence="4" id="KW-1133">Transmembrane helix</keyword>
<evidence type="ECO:0000256" key="8">
    <source>
        <dbReference type="ARBA" id="ARBA00023319"/>
    </source>
</evidence>
<dbReference type="InterPro" id="IPR013106">
    <property type="entry name" value="Ig_V-set"/>
</dbReference>
<dbReference type="Ensembl" id="ENSPNAT00000020243.2">
    <property type="protein sequence ID" value="ENSPNAP00000012863.2"/>
    <property type="gene ID" value="ENSPNAG00000018709.2"/>
</dbReference>
<evidence type="ECO:0000313" key="11">
    <source>
        <dbReference type="Ensembl" id="ENSPNAP00000012863.2"/>
    </source>
</evidence>
<dbReference type="AlphaFoldDB" id="A0A3B4CNC4"/>
<keyword evidence="8" id="KW-0393">Immunoglobulin domain</keyword>
<evidence type="ECO:0000256" key="1">
    <source>
        <dbReference type="ARBA" id="ARBA00004370"/>
    </source>
</evidence>
<dbReference type="PROSITE" id="PS50835">
    <property type="entry name" value="IG_LIKE"/>
    <property type="match status" value="2"/>
</dbReference>
<keyword evidence="6" id="KW-1015">Disulfide bond</keyword>
<evidence type="ECO:0000256" key="7">
    <source>
        <dbReference type="ARBA" id="ARBA00023180"/>
    </source>
</evidence>
<dbReference type="GO" id="GO:0001817">
    <property type="term" value="P:regulation of cytokine production"/>
    <property type="evidence" value="ECO:0007669"/>
    <property type="project" value="TreeGrafter"/>
</dbReference>
<dbReference type="FunFam" id="2.60.40.10:FF:000088">
    <property type="entry name" value="Butyrophilin subfamily 1 member A1"/>
    <property type="match status" value="1"/>
</dbReference>
<dbReference type="SMART" id="SM00409">
    <property type="entry name" value="IG"/>
    <property type="match status" value="1"/>
</dbReference>
<evidence type="ECO:0000259" key="10">
    <source>
        <dbReference type="PROSITE" id="PS50835"/>
    </source>
</evidence>
<keyword evidence="2" id="KW-0812">Transmembrane</keyword>
<dbReference type="InterPro" id="IPR036179">
    <property type="entry name" value="Ig-like_dom_sf"/>
</dbReference>
<dbReference type="InterPro" id="IPR007110">
    <property type="entry name" value="Ig-like_dom"/>
</dbReference>
<organism evidence="11 12">
    <name type="scientific">Pygocentrus nattereri</name>
    <name type="common">Red-bellied piranha</name>
    <dbReference type="NCBI Taxonomy" id="42514"/>
    <lineage>
        <taxon>Eukaryota</taxon>
        <taxon>Metazoa</taxon>
        <taxon>Chordata</taxon>
        <taxon>Craniata</taxon>
        <taxon>Vertebrata</taxon>
        <taxon>Euteleostomi</taxon>
        <taxon>Actinopterygii</taxon>
        <taxon>Neopterygii</taxon>
        <taxon>Teleostei</taxon>
        <taxon>Ostariophysi</taxon>
        <taxon>Characiformes</taxon>
        <taxon>Characoidei</taxon>
        <taxon>Pygocentrus</taxon>
    </lineage>
</organism>
<feature type="domain" description="Ig-like" evidence="10">
    <location>
        <begin position="3"/>
        <end position="124"/>
    </location>
</feature>
<reference evidence="11" key="3">
    <citation type="submission" date="2025-09" db="UniProtKB">
        <authorList>
            <consortium name="Ensembl"/>
        </authorList>
    </citation>
    <scope>IDENTIFICATION</scope>
</reference>
<dbReference type="InterPro" id="IPR003599">
    <property type="entry name" value="Ig_sub"/>
</dbReference>
<dbReference type="InterPro" id="IPR053896">
    <property type="entry name" value="BTN3A2-like_Ig-C"/>
</dbReference>
<keyword evidence="5" id="KW-0472">Membrane</keyword>
<dbReference type="FunFam" id="2.60.40.10:FF:000142">
    <property type="entry name" value="V-set domain-containing T-cell activation inhibitor 1"/>
    <property type="match status" value="1"/>
</dbReference>
<evidence type="ECO:0000256" key="3">
    <source>
        <dbReference type="ARBA" id="ARBA00022729"/>
    </source>
</evidence>
<evidence type="ECO:0000256" key="6">
    <source>
        <dbReference type="ARBA" id="ARBA00023157"/>
    </source>
</evidence>
<dbReference type="GeneTree" id="ENSGT01050000244843"/>
<dbReference type="OMA" id="NISAKWG"/>
<name>A0A3B4CNC4_PYGNA</name>
<keyword evidence="12" id="KW-1185">Reference proteome</keyword>
<reference evidence="11" key="2">
    <citation type="submission" date="2025-08" db="UniProtKB">
        <authorList>
            <consortium name="Ensembl"/>
        </authorList>
    </citation>
    <scope>IDENTIFICATION</scope>
</reference>
<accession>A0A3B4CNC4</accession>
<dbReference type="Pfam" id="PF22705">
    <property type="entry name" value="C2-set_3"/>
    <property type="match status" value="1"/>
</dbReference>
<dbReference type="GO" id="GO:0042110">
    <property type="term" value="P:T cell activation"/>
    <property type="evidence" value="ECO:0007669"/>
    <property type="project" value="UniProtKB-ARBA"/>
</dbReference>
<comment type="subcellular location">
    <subcellularLocation>
        <location evidence="1">Membrane</location>
    </subcellularLocation>
</comment>
<dbReference type="GO" id="GO:0050852">
    <property type="term" value="P:T cell receptor signaling pathway"/>
    <property type="evidence" value="ECO:0007669"/>
    <property type="project" value="TreeGrafter"/>
</dbReference>
<dbReference type="Gene3D" id="2.60.40.10">
    <property type="entry name" value="Immunoglobulins"/>
    <property type="match status" value="2"/>
</dbReference>
<dbReference type="GO" id="GO:0050863">
    <property type="term" value="P:regulation of T cell activation"/>
    <property type="evidence" value="ECO:0007669"/>
    <property type="project" value="UniProtKB-ARBA"/>
</dbReference>
<evidence type="ECO:0000256" key="9">
    <source>
        <dbReference type="ARBA" id="ARBA00038221"/>
    </source>
</evidence>
<comment type="similarity">
    <text evidence="9">Belongs to the SKINT family.</text>
</comment>
<evidence type="ECO:0000256" key="5">
    <source>
        <dbReference type="ARBA" id="ARBA00023136"/>
    </source>
</evidence>
<proteinExistence type="inferred from homology"/>
<dbReference type="InterPro" id="IPR013783">
    <property type="entry name" value="Ig-like_fold"/>
</dbReference>
<evidence type="ECO:0000256" key="4">
    <source>
        <dbReference type="ARBA" id="ARBA00022989"/>
    </source>
</evidence>
<keyword evidence="3" id="KW-0732">Signal</keyword>
<dbReference type="GO" id="GO:0005102">
    <property type="term" value="F:signaling receptor binding"/>
    <property type="evidence" value="ECO:0007669"/>
    <property type="project" value="TreeGrafter"/>
</dbReference>
<dbReference type="SUPFAM" id="SSF48726">
    <property type="entry name" value="Immunoglobulin"/>
    <property type="match status" value="2"/>
</dbReference>
<dbReference type="InterPro" id="IPR050504">
    <property type="entry name" value="IgSF_BTN/MOG"/>
</dbReference>
<protein>
    <recommendedName>
        <fullName evidence="10">Ig-like domain-containing protein</fullName>
    </recommendedName>
</protein>
<dbReference type="PANTHER" id="PTHR24100:SF151">
    <property type="entry name" value="ICOS LIGAND"/>
    <property type="match status" value="1"/>
</dbReference>
<dbReference type="Proteomes" id="UP001501920">
    <property type="component" value="Chromosome 9"/>
</dbReference>
<reference evidence="11 12" key="1">
    <citation type="submission" date="2020-10" db="EMBL/GenBank/DDBJ databases">
        <title>Pygocentrus nattereri (red-bellied piranha) genome, fPygNat1, primary haplotype.</title>
        <authorList>
            <person name="Myers G."/>
            <person name="Meyer A."/>
            <person name="Karagic N."/>
            <person name="Pippel M."/>
            <person name="Winkler S."/>
            <person name="Tracey A."/>
            <person name="Wood J."/>
            <person name="Formenti G."/>
            <person name="Howe K."/>
            <person name="Fedrigo O."/>
            <person name="Jarvis E.D."/>
        </authorList>
    </citation>
    <scope>NUCLEOTIDE SEQUENCE [LARGE SCALE GENOMIC DNA]</scope>
</reference>